<dbReference type="InterPro" id="IPR010569">
    <property type="entry name" value="Myotubularin-like_Pase_dom"/>
</dbReference>
<evidence type="ECO:0000256" key="2">
    <source>
        <dbReference type="ARBA" id="ARBA00004496"/>
    </source>
</evidence>
<evidence type="ECO:0000256" key="6">
    <source>
        <dbReference type="ARBA" id="ARBA00023098"/>
    </source>
</evidence>
<dbReference type="AlphaFoldDB" id="A0AA36DKP0"/>
<evidence type="ECO:0000313" key="11">
    <source>
        <dbReference type="EMBL" id="CAJ0588148.1"/>
    </source>
</evidence>
<dbReference type="Proteomes" id="UP001176961">
    <property type="component" value="Unassembled WGS sequence"/>
</dbReference>
<feature type="binding site" evidence="8">
    <location>
        <begin position="318"/>
        <end position="319"/>
    </location>
    <ligand>
        <name>substrate</name>
    </ligand>
</feature>
<evidence type="ECO:0000259" key="10">
    <source>
        <dbReference type="PROSITE" id="PS51339"/>
    </source>
</evidence>
<dbReference type="InterPro" id="IPR004182">
    <property type="entry name" value="GRAM"/>
</dbReference>
<dbReference type="GO" id="GO:0004438">
    <property type="term" value="F:phosphatidylinositol-3-phosphate phosphatase activity"/>
    <property type="evidence" value="ECO:0007669"/>
    <property type="project" value="TreeGrafter"/>
</dbReference>
<proteinExistence type="inferred from homology"/>
<evidence type="ECO:0000256" key="8">
    <source>
        <dbReference type="PIRSR" id="PIRSR630564-2"/>
    </source>
</evidence>
<comment type="subcellular location">
    <subcellularLocation>
        <location evidence="2">Cytoplasm</location>
    </subcellularLocation>
    <subcellularLocation>
        <location evidence="1">Endomembrane system</location>
        <topology evidence="1">Peripheral membrane protein</topology>
    </subcellularLocation>
</comment>
<dbReference type="CDD" id="cd13223">
    <property type="entry name" value="PH-GRAM_MTM-like"/>
    <property type="match status" value="1"/>
</dbReference>
<dbReference type="InterPro" id="IPR011993">
    <property type="entry name" value="PH-like_dom_sf"/>
</dbReference>
<evidence type="ECO:0000256" key="5">
    <source>
        <dbReference type="ARBA" id="ARBA00022490"/>
    </source>
</evidence>
<dbReference type="EMBL" id="CATQJL010000001">
    <property type="protein sequence ID" value="CAJ0588148.1"/>
    <property type="molecule type" value="Genomic_DNA"/>
</dbReference>
<dbReference type="Gene3D" id="2.30.29.30">
    <property type="entry name" value="Pleckstrin-homology domain (PH domain)/Phosphotyrosine-binding domain (PTB)"/>
    <property type="match status" value="1"/>
</dbReference>
<dbReference type="InterPro" id="IPR029021">
    <property type="entry name" value="Prot-tyrosine_phosphatase-like"/>
</dbReference>
<reference evidence="11" key="1">
    <citation type="submission" date="2023-07" db="EMBL/GenBank/DDBJ databases">
        <authorList>
            <consortium name="CYATHOMIX"/>
        </authorList>
    </citation>
    <scope>NUCLEOTIDE SEQUENCE</scope>
    <source>
        <strain evidence="11">N/A</strain>
    </source>
</reference>
<feature type="domain" description="Myotubularin phosphatase" evidence="10">
    <location>
        <begin position="167"/>
        <end position="544"/>
    </location>
</feature>
<evidence type="ECO:0000256" key="3">
    <source>
        <dbReference type="ARBA" id="ARBA00007471"/>
    </source>
</evidence>
<dbReference type="EC" id="3.1.3.95" evidence="4"/>
<dbReference type="Gene3D" id="3.90.190.10">
    <property type="entry name" value="Protein tyrosine phosphatase superfamily"/>
    <property type="match status" value="1"/>
</dbReference>
<dbReference type="GO" id="GO:0016020">
    <property type="term" value="C:membrane"/>
    <property type="evidence" value="ECO:0007669"/>
    <property type="project" value="TreeGrafter"/>
</dbReference>
<dbReference type="Pfam" id="PF02893">
    <property type="entry name" value="GRAM"/>
    <property type="match status" value="1"/>
</dbReference>
<comment type="caution">
    <text evidence="11">The sequence shown here is derived from an EMBL/GenBank/DDBJ whole genome shotgun (WGS) entry which is preliminary data.</text>
</comment>
<dbReference type="GO" id="GO:0046856">
    <property type="term" value="P:phosphatidylinositol dephosphorylation"/>
    <property type="evidence" value="ECO:0007669"/>
    <property type="project" value="TreeGrafter"/>
</dbReference>
<dbReference type="InterPro" id="IPR030564">
    <property type="entry name" value="Myotubularin"/>
</dbReference>
<dbReference type="PROSITE" id="PS00383">
    <property type="entry name" value="TYR_PHOSPHATASE_1"/>
    <property type="match status" value="1"/>
</dbReference>
<dbReference type="GO" id="GO:0005737">
    <property type="term" value="C:cytoplasm"/>
    <property type="evidence" value="ECO:0007669"/>
    <property type="project" value="UniProtKB-SubCell"/>
</dbReference>
<evidence type="ECO:0000259" key="9">
    <source>
        <dbReference type="PROSITE" id="PS50056"/>
    </source>
</evidence>
<evidence type="ECO:0000256" key="1">
    <source>
        <dbReference type="ARBA" id="ARBA00004184"/>
    </source>
</evidence>
<protein>
    <recommendedName>
        <fullName evidence="4">phosphatidylinositol-3,5-bisphosphate 3-phosphatase</fullName>
        <ecNumber evidence="4">3.1.3.95</ecNumber>
    </recommendedName>
</protein>
<keyword evidence="12" id="KW-1185">Reference proteome</keyword>
<dbReference type="GO" id="GO:0052629">
    <property type="term" value="F:phosphatidylinositol-3,5-bisphosphate 3-phosphatase activity"/>
    <property type="evidence" value="ECO:0007669"/>
    <property type="project" value="UniProtKB-EC"/>
</dbReference>
<feature type="domain" description="Tyrosine specific protein phosphatases" evidence="9">
    <location>
        <begin position="349"/>
        <end position="397"/>
    </location>
</feature>
<dbReference type="SUPFAM" id="SSF50729">
    <property type="entry name" value="PH domain-like"/>
    <property type="match status" value="1"/>
</dbReference>
<evidence type="ECO:0000313" key="12">
    <source>
        <dbReference type="Proteomes" id="UP001176961"/>
    </source>
</evidence>
<name>A0AA36DKP0_CYLNA</name>
<evidence type="ECO:0000256" key="4">
    <source>
        <dbReference type="ARBA" id="ARBA00012903"/>
    </source>
</evidence>
<keyword evidence="5" id="KW-0963">Cytoplasm</keyword>
<keyword evidence="6" id="KW-0443">Lipid metabolism</keyword>
<dbReference type="Pfam" id="PF06602">
    <property type="entry name" value="Myotub-related"/>
    <property type="match status" value="1"/>
</dbReference>
<evidence type="ECO:0000256" key="7">
    <source>
        <dbReference type="PIRSR" id="PIRSR630564-1"/>
    </source>
</evidence>
<sequence>MSAMSEEWGMVQVAATRAASGEMCFPGQLPGEKVENIDRNIGYLSPIGKGKITGRVILTRYRLRFEGSDEICQFDVPLGCISKVEKVGHSNVSRGEDAYGILISCKDMRHIRFTCQPSTHSRRPLFDALLRFAFPLTNREPLYAFLYAKAVRESSPPNTGSRSLIDGWTIYDAKLELNRLGVPNEQWEITQLNHNYEFADTYPRVLAIPAAVEHKGRDFLERVGEHRSRQRIPVLSWLHPETQASITRCSQPMSGIANKRCPDDEWFLKQIVSANAHTHQLLIFDARPVVNAKVNKAKGGGYEESYDQCHLLFLNIHNIHVVRESLRKLKECLFPRVDEKNYLKAVDESKWLNHIQSIIEGAVQIVSEVEQNRNSVLVHCSDGWDRTAQLTALAMIQLDPYYRTIKGFAVLIEKEWCSFGHKFAHRIGHGEDKASDGERSPVFVQFIDCVWQLLQQYECHFEFNSFLLITILDELYACRYGTFLYNSEKQRMEMKCMKETISLWTYVLENKKLFMNPLYNAGEQRTVLTMSSSMRVLRVWTEYYARYNHDVIAPGTSAAKRYAIERACGKRALLEELVNMSQV</sequence>
<accession>A0AA36DKP0</accession>
<dbReference type="SUPFAM" id="SSF52799">
    <property type="entry name" value="(Phosphotyrosine protein) phosphatases II"/>
    <property type="match status" value="1"/>
</dbReference>
<dbReference type="InterPro" id="IPR016130">
    <property type="entry name" value="Tyr_Pase_AS"/>
</dbReference>
<dbReference type="InterPro" id="IPR000387">
    <property type="entry name" value="Tyr_Pase_dom"/>
</dbReference>
<feature type="binding site" evidence="8">
    <location>
        <begin position="295"/>
        <end position="298"/>
    </location>
    <ligand>
        <name>substrate</name>
    </ligand>
</feature>
<dbReference type="PANTHER" id="PTHR10807">
    <property type="entry name" value="MYOTUBULARIN-RELATED"/>
    <property type="match status" value="1"/>
</dbReference>
<dbReference type="PROSITE" id="PS50056">
    <property type="entry name" value="TYR_PHOSPHATASE_2"/>
    <property type="match status" value="1"/>
</dbReference>
<gene>
    <name evidence="11" type="ORF">CYNAS_LOCUS131</name>
</gene>
<dbReference type="PANTHER" id="PTHR10807:SF128">
    <property type="entry name" value="PHOSPHATIDYLINOSITOL-3,5-BISPHOSPHATE 3-PHOSPHATASE"/>
    <property type="match status" value="1"/>
</dbReference>
<feature type="binding site" evidence="8">
    <location>
        <begin position="380"/>
        <end position="386"/>
    </location>
    <ligand>
        <name>substrate</name>
    </ligand>
</feature>
<dbReference type="GO" id="GO:0012505">
    <property type="term" value="C:endomembrane system"/>
    <property type="evidence" value="ECO:0007669"/>
    <property type="project" value="UniProtKB-SubCell"/>
</dbReference>
<feature type="active site" description="Phosphocysteine intermediate" evidence="7">
    <location>
        <position position="380"/>
    </location>
</feature>
<comment type="similarity">
    <text evidence="3">Belongs to the protein-tyrosine phosphatase family. Non-receptor class myotubularin subfamily.</text>
</comment>
<organism evidence="11 12">
    <name type="scientific">Cylicocyclus nassatus</name>
    <name type="common">Nematode worm</name>
    <dbReference type="NCBI Taxonomy" id="53992"/>
    <lineage>
        <taxon>Eukaryota</taxon>
        <taxon>Metazoa</taxon>
        <taxon>Ecdysozoa</taxon>
        <taxon>Nematoda</taxon>
        <taxon>Chromadorea</taxon>
        <taxon>Rhabditida</taxon>
        <taxon>Rhabditina</taxon>
        <taxon>Rhabditomorpha</taxon>
        <taxon>Strongyloidea</taxon>
        <taxon>Strongylidae</taxon>
        <taxon>Cylicocyclus</taxon>
    </lineage>
</organism>
<dbReference type="PROSITE" id="PS51339">
    <property type="entry name" value="PPASE_MYOTUBULARIN"/>
    <property type="match status" value="1"/>
</dbReference>